<gene>
    <name evidence="1" type="ORF">PDIG_28530</name>
</gene>
<evidence type="ECO:0000313" key="1">
    <source>
        <dbReference type="EMBL" id="EKV15172.1"/>
    </source>
</evidence>
<accession>K9G2R4</accession>
<sequence>MGYARTSWLGTLRLRCLRGATVRWWSRGLERGRREEEKRRGRKVVGALLYPQEHAHLPKTHSCPGPTIFVCKVIVELCGERVCQDGKLIFIESASNINGVLFLAYAPGSRQDRVHQSIHTRKPPSNFHAPYICKI</sequence>
<comment type="caution">
    <text evidence="1">The sequence shown here is derived from an EMBL/GenBank/DDBJ whole genome shotgun (WGS) entry which is preliminary data.</text>
</comment>
<protein>
    <submittedName>
        <fullName evidence="1">Uncharacterized protein</fullName>
    </submittedName>
</protein>
<organism evidence="1 2">
    <name type="scientific">Penicillium digitatum (strain PHI26 / CECT 20796)</name>
    <name type="common">Green mold</name>
    <dbReference type="NCBI Taxonomy" id="1170229"/>
    <lineage>
        <taxon>Eukaryota</taxon>
        <taxon>Fungi</taxon>
        <taxon>Dikarya</taxon>
        <taxon>Ascomycota</taxon>
        <taxon>Pezizomycotina</taxon>
        <taxon>Eurotiomycetes</taxon>
        <taxon>Eurotiomycetidae</taxon>
        <taxon>Eurotiales</taxon>
        <taxon>Aspergillaceae</taxon>
        <taxon>Penicillium</taxon>
    </lineage>
</organism>
<keyword evidence="2" id="KW-1185">Reference proteome</keyword>
<dbReference type="HOGENOM" id="CLU_1886460_0_0_1"/>
<dbReference type="EMBL" id="AKCT01000124">
    <property type="protein sequence ID" value="EKV15172.1"/>
    <property type="molecule type" value="Genomic_DNA"/>
</dbReference>
<name>K9G2R4_PEND2</name>
<dbReference type="AlphaFoldDB" id="K9G2R4"/>
<reference evidence="2" key="1">
    <citation type="journal article" date="2012" name="BMC Genomics">
        <title>Genome sequence of the necrotrophic fungus Penicillium digitatum, the main postharvest pathogen of citrus.</title>
        <authorList>
            <person name="Marcet-Houben M."/>
            <person name="Ballester A.-R."/>
            <person name="de la Fuente B."/>
            <person name="Harries E."/>
            <person name="Marcos J.F."/>
            <person name="Gonzalez-Candelas L."/>
            <person name="Gabaldon T."/>
        </authorList>
    </citation>
    <scope>NUCLEOTIDE SEQUENCE [LARGE SCALE GENOMIC DNA]</scope>
    <source>
        <strain evidence="2">PHI26 / CECT 20796</strain>
    </source>
</reference>
<dbReference type="InParanoid" id="K9G2R4"/>
<dbReference type="Proteomes" id="UP000009882">
    <property type="component" value="Unassembled WGS sequence"/>
</dbReference>
<proteinExistence type="predicted"/>
<evidence type="ECO:0000313" key="2">
    <source>
        <dbReference type="Proteomes" id="UP000009882"/>
    </source>
</evidence>